<reference evidence="5" key="2">
    <citation type="submission" date="2025-08" db="UniProtKB">
        <authorList>
            <consortium name="Ensembl"/>
        </authorList>
    </citation>
    <scope>IDENTIFICATION</scope>
</reference>
<gene>
    <name evidence="5" type="primary">si:dkey-26c10.5</name>
</gene>
<dbReference type="InterPro" id="IPR001304">
    <property type="entry name" value="C-type_lectin-like"/>
</dbReference>
<dbReference type="PANTHER" id="PTHR45710:SF28">
    <property type="entry name" value="C-TYPE LECTIN DOMAIN FAMILY 4 MEMBER C ISOFORM 1"/>
    <property type="match status" value="1"/>
</dbReference>
<keyword evidence="3" id="KW-1133">Transmembrane helix</keyword>
<name>A0A665W7Q7_ECHNA</name>
<reference evidence="5" key="1">
    <citation type="submission" date="2021-04" db="EMBL/GenBank/DDBJ databases">
        <authorList>
            <consortium name="Wellcome Sanger Institute Data Sharing"/>
        </authorList>
    </citation>
    <scope>NUCLEOTIDE SEQUENCE [LARGE SCALE GENOMIC DNA]</scope>
</reference>
<dbReference type="PROSITE" id="PS50041">
    <property type="entry name" value="C_TYPE_LECTIN_2"/>
    <property type="match status" value="1"/>
</dbReference>
<dbReference type="AlphaFoldDB" id="A0A665W7Q7"/>
<evidence type="ECO:0000256" key="3">
    <source>
        <dbReference type="SAM" id="Phobius"/>
    </source>
</evidence>
<feature type="region of interest" description="Disordered" evidence="2">
    <location>
        <begin position="1"/>
        <end position="31"/>
    </location>
</feature>
<keyword evidence="3" id="KW-0812">Transmembrane</keyword>
<dbReference type="SUPFAM" id="SSF56436">
    <property type="entry name" value="C-type lectin-like"/>
    <property type="match status" value="1"/>
</dbReference>
<organism evidence="5 6">
    <name type="scientific">Echeneis naucrates</name>
    <name type="common">Live sharksucker</name>
    <dbReference type="NCBI Taxonomy" id="173247"/>
    <lineage>
        <taxon>Eukaryota</taxon>
        <taxon>Metazoa</taxon>
        <taxon>Chordata</taxon>
        <taxon>Craniata</taxon>
        <taxon>Vertebrata</taxon>
        <taxon>Euteleostomi</taxon>
        <taxon>Actinopterygii</taxon>
        <taxon>Neopterygii</taxon>
        <taxon>Teleostei</taxon>
        <taxon>Neoteleostei</taxon>
        <taxon>Acanthomorphata</taxon>
        <taxon>Carangaria</taxon>
        <taxon>Carangiformes</taxon>
        <taxon>Echeneidae</taxon>
        <taxon>Echeneis</taxon>
    </lineage>
</organism>
<dbReference type="SMART" id="SM00034">
    <property type="entry name" value="CLECT"/>
    <property type="match status" value="1"/>
</dbReference>
<evidence type="ECO:0000259" key="4">
    <source>
        <dbReference type="PROSITE" id="PS50041"/>
    </source>
</evidence>
<dbReference type="GO" id="GO:0005886">
    <property type="term" value="C:plasma membrane"/>
    <property type="evidence" value="ECO:0007669"/>
    <property type="project" value="UniProtKB-SubCell"/>
</dbReference>
<dbReference type="InterPro" id="IPR050828">
    <property type="entry name" value="C-type_lectin/matrix_domain"/>
</dbReference>
<dbReference type="PANTHER" id="PTHR45710">
    <property type="entry name" value="C-TYPE LECTIN DOMAIN-CONTAINING PROTEIN 180"/>
    <property type="match status" value="1"/>
</dbReference>
<dbReference type="OMA" id="QQCADGW"/>
<dbReference type="Gene3D" id="3.10.100.10">
    <property type="entry name" value="Mannose-Binding Protein A, subunit A"/>
    <property type="match status" value="1"/>
</dbReference>
<comment type="subcellular location">
    <subcellularLocation>
        <location evidence="1">Cell membrane</location>
        <topology evidence="1">Single-pass type II membrane protein</topology>
    </subcellularLocation>
</comment>
<dbReference type="FunCoup" id="A0A665W7Q7">
    <property type="interactions" value="2"/>
</dbReference>
<feature type="domain" description="C-type lectin" evidence="4">
    <location>
        <begin position="144"/>
        <end position="248"/>
    </location>
</feature>
<proteinExistence type="predicted"/>
<keyword evidence="6" id="KW-1185">Reference proteome</keyword>
<dbReference type="InterPro" id="IPR016187">
    <property type="entry name" value="CTDL_fold"/>
</dbReference>
<dbReference type="InterPro" id="IPR016186">
    <property type="entry name" value="C-type_lectin-like/link_sf"/>
</dbReference>
<evidence type="ECO:0000313" key="6">
    <source>
        <dbReference type="Proteomes" id="UP000472264"/>
    </source>
</evidence>
<reference evidence="5" key="3">
    <citation type="submission" date="2025-09" db="UniProtKB">
        <authorList>
            <consortium name="Ensembl"/>
        </authorList>
    </citation>
    <scope>IDENTIFICATION</scope>
</reference>
<evidence type="ECO:0000256" key="1">
    <source>
        <dbReference type="ARBA" id="ARBA00004401"/>
    </source>
</evidence>
<dbReference type="Proteomes" id="UP000472264">
    <property type="component" value="Chromosome 6"/>
</dbReference>
<dbReference type="Ensembl" id="ENSENLT00000040973.1">
    <property type="protein sequence ID" value="ENSENLP00000039943.1"/>
    <property type="gene ID" value="ENSENLG00000017209.1"/>
</dbReference>
<dbReference type="Pfam" id="PF00059">
    <property type="entry name" value="Lectin_C"/>
    <property type="match status" value="1"/>
</dbReference>
<accession>A0A665W7Q7</accession>
<sequence length="251" mass="28245">MEMQDIGTERGKEKENNEAGEPMSEVETEAGPNHYYRLQSPSEDVYSEACFPGSGLKKLTGKQMGKTDGKAHLYRIGFFVLSIVCIVLLLVIIIQNVKYQTGSTVCEGKKARIASTCSYEECQTKFSAIQPSRECNCADGWLSLDRSCFYLSTFRLDWEQSQRNCTSRGGSLAIISSQKVQVCLNLKYWIGLRNKEATWSWVNDSRLQESYWAEGETSGDCGMLNSGGPADKNWAKRSCRVLTYFICQLSY</sequence>
<evidence type="ECO:0000256" key="2">
    <source>
        <dbReference type="SAM" id="MobiDB-lite"/>
    </source>
</evidence>
<feature type="compositionally biased region" description="Basic and acidic residues" evidence="2">
    <location>
        <begin position="7"/>
        <end position="17"/>
    </location>
</feature>
<feature type="transmembrane region" description="Helical" evidence="3">
    <location>
        <begin position="73"/>
        <end position="94"/>
    </location>
</feature>
<keyword evidence="3" id="KW-0472">Membrane</keyword>
<evidence type="ECO:0000313" key="5">
    <source>
        <dbReference type="Ensembl" id="ENSENLP00000039943.1"/>
    </source>
</evidence>
<dbReference type="InParanoid" id="A0A665W7Q7"/>
<protein>
    <recommendedName>
        <fullName evidence="4">C-type lectin domain-containing protein</fullName>
    </recommendedName>
</protein>